<dbReference type="PANTHER" id="PTHR11839:SF18">
    <property type="entry name" value="NUDIX HYDROLASE DOMAIN-CONTAINING PROTEIN"/>
    <property type="match status" value="1"/>
</dbReference>
<dbReference type="SUPFAM" id="SSF55811">
    <property type="entry name" value="Nudix"/>
    <property type="match status" value="1"/>
</dbReference>
<dbReference type="Gene3D" id="3.90.79.10">
    <property type="entry name" value="Nucleoside Triphosphate Pyrophosphohydrolase"/>
    <property type="match status" value="1"/>
</dbReference>
<dbReference type="CDD" id="cd03424">
    <property type="entry name" value="NUDIX_ADPRase_Nudt5_UGPPase_Nudt14"/>
    <property type="match status" value="1"/>
</dbReference>
<keyword evidence="2" id="KW-0378">Hydrolase</keyword>
<dbReference type="InterPro" id="IPR015797">
    <property type="entry name" value="NUDIX_hydrolase-like_dom_sf"/>
</dbReference>
<feature type="domain" description="Nudix hydrolase" evidence="3">
    <location>
        <begin position="88"/>
        <end position="254"/>
    </location>
</feature>
<evidence type="ECO:0000259" key="3">
    <source>
        <dbReference type="PROSITE" id="PS51462"/>
    </source>
</evidence>
<dbReference type="PROSITE" id="PS51462">
    <property type="entry name" value="NUDIX"/>
    <property type="match status" value="1"/>
</dbReference>
<dbReference type="GO" id="GO:0006753">
    <property type="term" value="P:nucleoside phosphate metabolic process"/>
    <property type="evidence" value="ECO:0007669"/>
    <property type="project" value="TreeGrafter"/>
</dbReference>
<name>A0A6C0HGE9_9ZZZZ</name>
<evidence type="ECO:0000256" key="2">
    <source>
        <dbReference type="ARBA" id="ARBA00022801"/>
    </source>
</evidence>
<dbReference type="EMBL" id="MN739952">
    <property type="protein sequence ID" value="QHT79701.1"/>
    <property type="molecule type" value="Genomic_DNA"/>
</dbReference>
<dbReference type="GO" id="GO:0019693">
    <property type="term" value="P:ribose phosphate metabolic process"/>
    <property type="evidence" value="ECO:0007669"/>
    <property type="project" value="TreeGrafter"/>
</dbReference>
<comment type="cofactor">
    <cofactor evidence="1">
        <name>Mg(2+)</name>
        <dbReference type="ChEBI" id="CHEBI:18420"/>
    </cofactor>
</comment>
<accession>A0A6C0HGE9</accession>
<organism evidence="4">
    <name type="scientific">viral metagenome</name>
    <dbReference type="NCBI Taxonomy" id="1070528"/>
    <lineage>
        <taxon>unclassified sequences</taxon>
        <taxon>metagenomes</taxon>
        <taxon>organismal metagenomes</taxon>
    </lineage>
</organism>
<evidence type="ECO:0000256" key="1">
    <source>
        <dbReference type="ARBA" id="ARBA00001946"/>
    </source>
</evidence>
<evidence type="ECO:0000313" key="4">
    <source>
        <dbReference type="EMBL" id="QHT79701.1"/>
    </source>
</evidence>
<reference evidence="4" key="1">
    <citation type="journal article" date="2020" name="Nature">
        <title>Giant virus diversity and host interactions through global metagenomics.</title>
        <authorList>
            <person name="Schulz F."/>
            <person name="Roux S."/>
            <person name="Paez-Espino D."/>
            <person name="Jungbluth S."/>
            <person name="Walsh D.A."/>
            <person name="Denef V.J."/>
            <person name="McMahon K.D."/>
            <person name="Konstantinidis K.T."/>
            <person name="Eloe-Fadrosh E.A."/>
            <person name="Kyrpides N.C."/>
            <person name="Woyke T."/>
        </authorList>
    </citation>
    <scope>NUCLEOTIDE SEQUENCE</scope>
    <source>
        <strain evidence="4">GVMAG-M-3300023184-101</strain>
    </source>
</reference>
<sequence length="267" mass="29117">MSSTTVVINGAEVPVEYPSNTNGPARLEAIMNAPKVKDWFKRVSPDLLISKVTITGDTTFGKNVLFVHLNMTCIDRASGKSLAGIVFLRGSAVTCLVLIRDKATGKLYYAKVKQPRVPVGKWIWELPAGMFELRADGEGKMAQTQMIVELKEELGIEIDTTGVKTADPTQQFNYMEKLGVFYPSPGGCDEEITTYWFQVEMTTEEIAALHGKSIANDAGHCTEIIQVGIEELTVGNLAALGDAKAMCSLVQLVAKYPGFVPGWGFNF</sequence>
<dbReference type="PANTHER" id="PTHR11839">
    <property type="entry name" value="UDP/ADP-SUGAR PYROPHOSPHATASE"/>
    <property type="match status" value="1"/>
</dbReference>
<dbReference type="AlphaFoldDB" id="A0A6C0HGE9"/>
<proteinExistence type="predicted"/>
<dbReference type="InterPro" id="IPR000086">
    <property type="entry name" value="NUDIX_hydrolase_dom"/>
</dbReference>
<protein>
    <recommendedName>
        <fullName evidence="3">Nudix hydrolase domain-containing protein</fullName>
    </recommendedName>
</protein>
<dbReference type="GO" id="GO:0080041">
    <property type="term" value="F:ADP-ribose pyrophosphohydrolase activity"/>
    <property type="evidence" value="ECO:0007669"/>
    <property type="project" value="TreeGrafter"/>
</dbReference>
<dbReference type="GO" id="GO:0080042">
    <property type="term" value="F:ADP-glucose pyrophosphohydrolase activity"/>
    <property type="evidence" value="ECO:0007669"/>
    <property type="project" value="TreeGrafter"/>
</dbReference>